<feature type="domain" description="GSCFA" evidence="2">
    <location>
        <begin position="21"/>
        <end position="252"/>
    </location>
</feature>
<accession>A0A2S6IET9</accession>
<dbReference type="EMBL" id="PTJE01000009">
    <property type="protein sequence ID" value="PPK92732.1"/>
    <property type="molecule type" value="Genomic_DNA"/>
</dbReference>
<dbReference type="SUPFAM" id="SSF52266">
    <property type="entry name" value="SGNH hydrolase"/>
    <property type="match status" value="1"/>
</dbReference>
<evidence type="ECO:0000256" key="1">
    <source>
        <dbReference type="SAM" id="Coils"/>
    </source>
</evidence>
<dbReference type="OrthoDB" id="9807687at2"/>
<dbReference type="Proteomes" id="UP000239002">
    <property type="component" value="Unassembled WGS sequence"/>
</dbReference>
<dbReference type="InterPro" id="IPR014982">
    <property type="entry name" value="GSCFA"/>
</dbReference>
<organism evidence="3 4">
    <name type="scientific">Nonlabens xylanidelens</name>
    <dbReference type="NCBI Taxonomy" id="191564"/>
    <lineage>
        <taxon>Bacteria</taxon>
        <taxon>Pseudomonadati</taxon>
        <taxon>Bacteroidota</taxon>
        <taxon>Flavobacteriia</taxon>
        <taxon>Flavobacteriales</taxon>
        <taxon>Flavobacteriaceae</taxon>
        <taxon>Nonlabens</taxon>
    </lineage>
</organism>
<dbReference type="RefSeq" id="WP_104516621.1">
    <property type="nucleotide sequence ID" value="NZ_MQVW01000014.1"/>
</dbReference>
<evidence type="ECO:0000313" key="4">
    <source>
        <dbReference type="Proteomes" id="UP000239002"/>
    </source>
</evidence>
<dbReference type="Pfam" id="PF08885">
    <property type="entry name" value="GSCFA"/>
    <property type="match status" value="1"/>
</dbReference>
<sequence>MKLSTPVPVLKLSSPIDYNSKVVLLGSCFTENIGSKLSYYGFDTSINPFGIIFNSTSLRVLIDRAIHHNPFTREDIEGDYSYLVHSDLNNKDQNLLLDQLNTALKKLETDLKQATHLFITLGTAWVYRHIEKDIIVANCHKQPQQLFIKELLDTESINKDLTYIYQWITEVNPKINITYTLSPVRHIKDGFIENTRSKSRLHDAIQTQVDLTNATYFPAYEIAMDELRDYRFYARDMVHLNEIGIDFIWSRFRESGLNNNTLTQQKAVEKYRKLSQHRATDTEAHQLQMQQMHAKISRQYPDIKL</sequence>
<gene>
    <name evidence="3" type="ORF">LY01_02817</name>
</gene>
<proteinExistence type="predicted"/>
<feature type="coiled-coil region" evidence="1">
    <location>
        <begin position="90"/>
        <end position="117"/>
    </location>
</feature>
<keyword evidence="4" id="KW-1185">Reference proteome</keyword>
<evidence type="ECO:0000313" key="3">
    <source>
        <dbReference type="EMBL" id="PPK92732.1"/>
    </source>
</evidence>
<name>A0A2S6IET9_9FLAO</name>
<protein>
    <submittedName>
        <fullName evidence="3">GSCFA family protein</fullName>
    </submittedName>
</protein>
<dbReference type="AlphaFoldDB" id="A0A2S6IET9"/>
<comment type="caution">
    <text evidence="3">The sequence shown here is derived from an EMBL/GenBank/DDBJ whole genome shotgun (WGS) entry which is preliminary data.</text>
</comment>
<evidence type="ECO:0000259" key="2">
    <source>
        <dbReference type="Pfam" id="PF08885"/>
    </source>
</evidence>
<keyword evidence="1" id="KW-0175">Coiled coil</keyword>
<reference evidence="3 4" key="1">
    <citation type="submission" date="2018-02" db="EMBL/GenBank/DDBJ databases">
        <title>Genomic Encyclopedia of Archaeal and Bacterial Type Strains, Phase II (KMG-II): from individual species to whole genera.</title>
        <authorList>
            <person name="Goeker M."/>
        </authorList>
    </citation>
    <scope>NUCLEOTIDE SEQUENCE [LARGE SCALE GENOMIC DNA]</scope>
    <source>
        <strain evidence="3 4">DSM 16809</strain>
    </source>
</reference>